<keyword evidence="3" id="KW-1185">Reference proteome</keyword>
<evidence type="ECO:0008006" key="4">
    <source>
        <dbReference type="Google" id="ProtNLM"/>
    </source>
</evidence>
<proteinExistence type="predicted"/>
<dbReference type="RefSeq" id="WP_254291602.1">
    <property type="nucleotide sequence ID" value="NZ_JAMLDX010000002.1"/>
</dbReference>
<feature type="chain" id="PRO_5040865028" description="Lecithin retinol acyltransferase" evidence="1">
    <location>
        <begin position="24"/>
        <end position="193"/>
    </location>
</feature>
<organism evidence="2 3">
    <name type="scientific">Sphingomonas tagetis</name>
    <dbReference type="NCBI Taxonomy" id="2949092"/>
    <lineage>
        <taxon>Bacteria</taxon>
        <taxon>Pseudomonadati</taxon>
        <taxon>Pseudomonadota</taxon>
        <taxon>Alphaproteobacteria</taxon>
        <taxon>Sphingomonadales</taxon>
        <taxon>Sphingomonadaceae</taxon>
        <taxon>Sphingomonas</taxon>
    </lineage>
</organism>
<accession>A0A9X2HNH0</accession>
<feature type="signal peptide" evidence="1">
    <location>
        <begin position="1"/>
        <end position="23"/>
    </location>
</feature>
<evidence type="ECO:0000313" key="2">
    <source>
        <dbReference type="EMBL" id="MCP3729620.1"/>
    </source>
</evidence>
<protein>
    <recommendedName>
        <fullName evidence="4">Lecithin retinol acyltransferase</fullName>
    </recommendedName>
</protein>
<name>A0A9X2HNH0_9SPHN</name>
<keyword evidence="1" id="KW-0732">Signal</keyword>
<reference evidence="2" key="1">
    <citation type="submission" date="2022-05" db="EMBL/GenBank/DDBJ databases">
        <title>Sphingomonas sp. strain MG17 Genome sequencing and assembly.</title>
        <authorList>
            <person name="Kim I."/>
        </authorList>
    </citation>
    <scope>NUCLEOTIDE SEQUENCE</scope>
    <source>
        <strain evidence="2">MG17</strain>
    </source>
</reference>
<dbReference type="Proteomes" id="UP001139451">
    <property type="component" value="Unassembled WGS sequence"/>
</dbReference>
<dbReference type="EMBL" id="JAMLDX010000002">
    <property type="protein sequence ID" value="MCP3729620.1"/>
    <property type="molecule type" value="Genomic_DNA"/>
</dbReference>
<comment type="caution">
    <text evidence="2">The sequence shown here is derived from an EMBL/GenBank/DDBJ whole genome shotgun (WGS) entry which is preliminary data.</text>
</comment>
<gene>
    <name evidence="2" type="ORF">M9978_04190</name>
</gene>
<sequence>MLRRIARLAPFLLLVFAALPAQARVTITFWSYENGGDFPHAFFTIHGVPDRGGGPVRLSYGFTAKAVTPAILLGSVPGKIDLTTKGYVAKSLAHFATPISDEQYDAVVRLVSEWNTKGGNSYNVNNRNCVHFVAEAMRRSGLRVTIDKKLIKKPRSFTRSIAAQNVGRVAVIDKPSVPYLAATPALVGVGVGK</sequence>
<dbReference type="AlphaFoldDB" id="A0A9X2HNH0"/>
<evidence type="ECO:0000256" key="1">
    <source>
        <dbReference type="SAM" id="SignalP"/>
    </source>
</evidence>
<evidence type="ECO:0000313" key="3">
    <source>
        <dbReference type="Proteomes" id="UP001139451"/>
    </source>
</evidence>